<proteinExistence type="predicted"/>
<gene>
    <name evidence="2" type="ORF">C1645_736585</name>
</gene>
<evidence type="ECO:0000256" key="1">
    <source>
        <dbReference type="SAM" id="Phobius"/>
    </source>
</evidence>
<feature type="transmembrane region" description="Helical" evidence="1">
    <location>
        <begin position="167"/>
        <end position="191"/>
    </location>
</feature>
<comment type="caution">
    <text evidence="2">The sequence shown here is derived from an EMBL/GenBank/DDBJ whole genome shotgun (WGS) entry which is preliminary data.</text>
</comment>
<organism evidence="2 3">
    <name type="scientific">Glomus cerebriforme</name>
    <dbReference type="NCBI Taxonomy" id="658196"/>
    <lineage>
        <taxon>Eukaryota</taxon>
        <taxon>Fungi</taxon>
        <taxon>Fungi incertae sedis</taxon>
        <taxon>Mucoromycota</taxon>
        <taxon>Glomeromycotina</taxon>
        <taxon>Glomeromycetes</taxon>
        <taxon>Glomerales</taxon>
        <taxon>Glomeraceae</taxon>
        <taxon>Glomus</taxon>
    </lineage>
</organism>
<keyword evidence="1" id="KW-0472">Membrane</keyword>
<feature type="transmembrane region" description="Helical" evidence="1">
    <location>
        <begin position="14"/>
        <end position="33"/>
    </location>
</feature>
<name>A0A397T2S8_9GLOM</name>
<dbReference type="EMBL" id="QKYT01000134">
    <property type="protein sequence ID" value="RIA92122.1"/>
    <property type="molecule type" value="Genomic_DNA"/>
</dbReference>
<keyword evidence="1" id="KW-0812">Transmembrane</keyword>
<dbReference type="Proteomes" id="UP000265703">
    <property type="component" value="Unassembled WGS sequence"/>
</dbReference>
<accession>A0A397T2S8</accession>
<keyword evidence="1" id="KW-1133">Transmembrane helix</keyword>
<feature type="transmembrane region" description="Helical" evidence="1">
    <location>
        <begin position="212"/>
        <end position="232"/>
    </location>
</feature>
<evidence type="ECO:0000313" key="2">
    <source>
        <dbReference type="EMBL" id="RIA92122.1"/>
    </source>
</evidence>
<keyword evidence="3" id="KW-1185">Reference proteome</keyword>
<dbReference type="OrthoDB" id="2305420at2759"/>
<dbReference type="AlphaFoldDB" id="A0A397T2S8"/>
<evidence type="ECO:0000313" key="3">
    <source>
        <dbReference type="Proteomes" id="UP000265703"/>
    </source>
</evidence>
<protein>
    <submittedName>
        <fullName evidence="2">Uncharacterized protein</fullName>
    </submittedName>
</protein>
<reference evidence="2 3" key="1">
    <citation type="submission" date="2018-06" db="EMBL/GenBank/DDBJ databases">
        <title>Comparative genomics reveals the genomic features of Rhizophagus irregularis, R. cerebriforme, R. diaphanum and Gigaspora rosea, and their symbiotic lifestyle signature.</title>
        <authorList>
            <person name="Morin E."/>
            <person name="San Clemente H."/>
            <person name="Chen E.C.H."/>
            <person name="De La Providencia I."/>
            <person name="Hainaut M."/>
            <person name="Kuo A."/>
            <person name="Kohler A."/>
            <person name="Murat C."/>
            <person name="Tang N."/>
            <person name="Roy S."/>
            <person name="Loubradou J."/>
            <person name="Henrissat B."/>
            <person name="Grigoriev I.V."/>
            <person name="Corradi N."/>
            <person name="Roux C."/>
            <person name="Martin F.M."/>
        </authorList>
    </citation>
    <scope>NUCLEOTIDE SEQUENCE [LARGE SCALE GENOMIC DNA]</scope>
    <source>
        <strain evidence="2 3">DAOM 227022</strain>
    </source>
</reference>
<feature type="transmembrane region" description="Helical" evidence="1">
    <location>
        <begin position="73"/>
        <end position="93"/>
    </location>
</feature>
<sequence length="271" mass="31111">MTDQYVPYEPFYDFWGDFINGFAVVVIATRIKSNNSRNNAEESKYAIVIDDIIIFSSFHAANLYYLILKCKSIVLAVPIIMLLFFFNVFHLYYMDPKGASSPVIDREASPIIDREASSPIIDRRRCFISLFSVTNSLLFIFCSSLRNSCVTSYNKCAIHIGLKKMKVILLALIVVLEIIEFIDILIIRNGLPEGFLKRITKKVRDFRRMKGYVILFMYITSIALQAVCNGYLLSESFWMTKFSTALATMSIIRLLDIYDSDSGSLYRLIFS</sequence>